<dbReference type="PANTHER" id="PTHR36333">
    <property type="entry name" value="DIMETHYLALLYL, ADENOSINE TRNA METHYLTHIOTRANSFERASE"/>
    <property type="match status" value="1"/>
</dbReference>
<feature type="coiled-coil region" evidence="1">
    <location>
        <begin position="63"/>
        <end position="90"/>
    </location>
</feature>
<gene>
    <name evidence="2" type="ORF">LUZ61_009890</name>
</gene>
<dbReference type="GO" id="GO:0009570">
    <property type="term" value="C:chloroplast stroma"/>
    <property type="evidence" value="ECO:0007669"/>
    <property type="project" value="TreeGrafter"/>
</dbReference>
<reference evidence="2 3" key="1">
    <citation type="journal article" date="2022" name="Cell">
        <title>Repeat-based holocentromeres influence genome architecture and karyotype evolution.</title>
        <authorList>
            <person name="Hofstatter P.G."/>
            <person name="Thangavel G."/>
            <person name="Lux T."/>
            <person name="Neumann P."/>
            <person name="Vondrak T."/>
            <person name="Novak P."/>
            <person name="Zhang M."/>
            <person name="Costa L."/>
            <person name="Castellani M."/>
            <person name="Scott A."/>
            <person name="Toegelov H."/>
            <person name="Fuchs J."/>
            <person name="Mata-Sucre Y."/>
            <person name="Dias Y."/>
            <person name="Vanzela A.L.L."/>
            <person name="Huettel B."/>
            <person name="Almeida C.C.S."/>
            <person name="Simkova H."/>
            <person name="Souza G."/>
            <person name="Pedrosa-Harand A."/>
            <person name="Macas J."/>
            <person name="Mayer K.F.X."/>
            <person name="Houben A."/>
            <person name="Marques A."/>
        </authorList>
    </citation>
    <scope>NUCLEOTIDE SEQUENCE [LARGE SCALE GENOMIC DNA]</scope>
    <source>
        <strain evidence="2">RhyTen1mFocal</strain>
    </source>
</reference>
<dbReference type="EMBL" id="JAMRDG010000001">
    <property type="protein sequence ID" value="KAJ3706185.1"/>
    <property type="molecule type" value="Genomic_DNA"/>
</dbReference>
<name>A0AAD5ZY54_9POAL</name>
<keyword evidence="1" id="KW-0175">Coiled coil</keyword>
<evidence type="ECO:0000313" key="2">
    <source>
        <dbReference type="EMBL" id="KAJ3706185.1"/>
    </source>
</evidence>
<dbReference type="Proteomes" id="UP001210211">
    <property type="component" value="Unassembled WGS sequence"/>
</dbReference>
<protein>
    <submittedName>
        <fullName evidence="2">Uncharacterized protein</fullName>
    </submittedName>
</protein>
<sequence length="257" mass="29570">MATLQAASALFHSSSRHFNSNLRRINPTRRSSIKIQCVGWDPEGILGPPQGGHIARMEFKRRMDKDSAAREAFQREVKQEQERRRAKREARVAPDTIEGLVEYFLDTEAREIEIEIARLRPRLDKAFFDHIQREIAQIRFAVNKTQAMDDRLIELEAMQKVLLEGAEAYDKMQADMVSARESLTKILQSKDRKSTLLEMVEKNELNRSLLALLDENIASAVSSNQKDIAAFMEDVRSSVVKFWSKTLDPYFIQTASR</sequence>
<organism evidence="2 3">
    <name type="scientific">Rhynchospora tenuis</name>
    <dbReference type="NCBI Taxonomy" id="198213"/>
    <lineage>
        <taxon>Eukaryota</taxon>
        <taxon>Viridiplantae</taxon>
        <taxon>Streptophyta</taxon>
        <taxon>Embryophyta</taxon>
        <taxon>Tracheophyta</taxon>
        <taxon>Spermatophyta</taxon>
        <taxon>Magnoliopsida</taxon>
        <taxon>Liliopsida</taxon>
        <taxon>Poales</taxon>
        <taxon>Cyperaceae</taxon>
        <taxon>Cyperoideae</taxon>
        <taxon>Rhynchosporeae</taxon>
        <taxon>Rhynchospora</taxon>
    </lineage>
</organism>
<evidence type="ECO:0000313" key="3">
    <source>
        <dbReference type="Proteomes" id="UP001210211"/>
    </source>
</evidence>
<evidence type="ECO:0000256" key="1">
    <source>
        <dbReference type="SAM" id="Coils"/>
    </source>
</evidence>
<dbReference type="AlphaFoldDB" id="A0AAD5ZY54"/>
<accession>A0AAD5ZY54</accession>
<proteinExistence type="predicted"/>
<dbReference type="PANTHER" id="PTHR36333:SF1">
    <property type="entry name" value="DIMETHYLALLYL, ADENOSINE TRNA METHYLTHIOTRANSFERASE"/>
    <property type="match status" value="1"/>
</dbReference>
<keyword evidence="3" id="KW-1185">Reference proteome</keyword>
<comment type="caution">
    <text evidence="2">The sequence shown here is derived from an EMBL/GenBank/DDBJ whole genome shotgun (WGS) entry which is preliminary data.</text>
</comment>